<dbReference type="AlphaFoldDB" id="A0A8J4UX60"/>
<feature type="compositionally biased region" description="Low complexity" evidence="1">
    <location>
        <begin position="514"/>
        <end position="531"/>
    </location>
</feature>
<feature type="compositionally biased region" description="Low complexity" evidence="1">
    <location>
        <begin position="859"/>
        <end position="871"/>
    </location>
</feature>
<dbReference type="PANTHER" id="PTHR12897">
    <property type="entry name" value="COLON CANCER-ASSOCIATED PROTEIN MIC1"/>
    <property type="match status" value="1"/>
</dbReference>
<dbReference type="GO" id="GO:0005765">
    <property type="term" value="C:lysosomal membrane"/>
    <property type="evidence" value="ECO:0007669"/>
    <property type="project" value="TreeGrafter"/>
</dbReference>
<evidence type="ECO:0000313" key="4">
    <source>
        <dbReference type="EMBL" id="KAF2070500.1"/>
    </source>
</evidence>
<protein>
    <recommendedName>
        <fullName evidence="6">Mic1 domain-containing protein</fullName>
    </recommendedName>
</protein>
<evidence type="ECO:0008006" key="6">
    <source>
        <dbReference type="Google" id="ProtNLM"/>
    </source>
</evidence>
<feature type="compositionally biased region" description="Low complexity" evidence="1">
    <location>
        <begin position="473"/>
        <end position="484"/>
    </location>
</feature>
<feature type="region of interest" description="Disordered" evidence="1">
    <location>
        <begin position="859"/>
        <end position="879"/>
    </location>
</feature>
<organism evidence="4 5">
    <name type="scientific">Polysphondylium violaceum</name>
    <dbReference type="NCBI Taxonomy" id="133409"/>
    <lineage>
        <taxon>Eukaryota</taxon>
        <taxon>Amoebozoa</taxon>
        <taxon>Evosea</taxon>
        <taxon>Eumycetozoa</taxon>
        <taxon>Dictyostelia</taxon>
        <taxon>Dictyosteliales</taxon>
        <taxon>Dictyosteliaceae</taxon>
        <taxon>Polysphondylium</taxon>
    </lineage>
</organism>
<dbReference type="InterPro" id="IPR009755">
    <property type="entry name" value="RMC1_C"/>
</dbReference>
<dbReference type="SUPFAM" id="SSF50978">
    <property type="entry name" value="WD40 repeat-like"/>
    <property type="match status" value="1"/>
</dbReference>
<evidence type="ECO:0000313" key="5">
    <source>
        <dbReference type="Proteomes" id="UP000695562"/>
    </source>
</evidence>
<dbReference type="PANTHER" id="PTHR12897:SF4">
    <property type="entry name" value="REGULATOR OF MON1-CCZ1 COMPLEX"/>
    <property type="match status" value="1"/>
</dbReference>
<dbReference type="InterPro" id="IPR040371">
    <property type="entry name" value="RMC1"/>
</dbReference>
<reference evidence="4" key="1">
    <citation type="submission" date="2020-01" db="EMBL/GenBank/DDBJ databases">
        <title>Development of genomics and gene disruption for Polysphondylium violaceum indicates a role for the polyketide synthase stlB in stalk morphogenesis.</title>
        <authorList>
            <person name="Narita B."/>
            <person name="Kawabe Y."/>
            <person name="Kin K."/>
            <person name="Saito T."/>
            <person name="Gibbs R."/>
            <person name="Kuspa A."/>
            <person name="Muzny D."/>
            <person name="Queller D."/>
            <person name="Richards S."/>
            <person name="Strassman J."/>
            <person name="Sucgang R."/>
            <person name="Worley K."/>
            <person name="Schaap P."/>
        </authorList>
    </citation>
    <scope>NUCLEOTIDE SEQUENCE</scope>
    <source>
        <strain evidence="4">QSvi11</strain>
    </source>
</reference>
<sequence>MSVEIFQIPFQLKSYETFLSYDDRLNHVIIKNDSGGFGYVYLDDPKYERHNFSSDKQIRDAKFSPNLKFSAIQFSDLEIEIISFESGNRYVQSCKYKSSKGTMIIGYFWSHNENLLLVTNCSIELYQVSSDGICKLVKETKMKITNYVYSSKFGVLFLYSGSGNTIQPYIFRQNSFDKIPKFTIDQSQSTTSLNMKNLFASKIHDKVYCIFGDDTSIHLYELNLETVYKVKTIKFLLAGPNSIHFVDNLIIVHSELKISIVYDLKMLQIDEKENKKSDGFPISANPMSLKLFDPNLNNCTSKATITNSNSKTEYDNDQQLQHNQERKLSQINNLYKPSWVYINPNYIYDSSNGNWFEVTLNYENVSNFIQFDSHKIIPFLQDRTLSSAKDALLELIKTIIEFKTDSLEGIGKIFDELNRVLFNTTNRNNTELLQRQILSNSNGGLNNNTNNNNNQNNNNNSSSPYANEKKQLSSSTNSSPSIGSNRVLKPTTTSTTKSTIEDDQDTFSLIGPTNNLNLNGSSNNIPNGINNFTPIKNKLNTPPQSPNGTNPPTTATTTTAGGPMVMKSSNIKSRQTKYILIDSDDMYDKVFFQIYESKIIIETDKLKLEETTASPSATYDPIMKKKKLQQITLDSKYLIAIVTEYIRSLNFNYCRISDKLYDLLISLFIDNNMFSQLHQFLQYHVITDSLNIAYKLLSIGEQYPPVLQLSLDMFKRLMKPNIIITTLLEKGQVLTAIRLLRNIRETNPKLYQELLFPISPASFLEESTHQQNDTLFYFVFKYFESNNQHQSVQASAMDKYLQLFVEKFGEKSLSPFYQQQLNIRYPGASGSLGNSSGSFINTSNNNTMTYNSSLSNSSNSSLNLSGSTNNSPKLVSSPY</sequence>
<gene>
    <name evidence="4" type="ORF">CYY_008183</name>
</gene>
<proteinExistence type="predicted"/>
<dbReference type="EMBL" id="AJWJ01000483">
    <property type="protein sequence ID" value="KAF2070500.1"/>
    <property type="molecule type" value="Genomic_DNA"/>
</dbReference>
<dbReference type="GO" id="GO:0010506">
    <property type="term" value="P:regulation of autophagy"/>
    <property type="evidence" value="ECO:0007669"/>
    <property type="project" value="InterPro"/>
</dbReference>
<dbReference type="OrthoDB" id="26384at2759"/>
<name>A0A8J4UX60_9MYCE</name>
<dbReference type="GO" id="GO:0035658">
    <property type="term" value="C:Mon1-Ccz1 complex"/>
    <property type="evidence" value="ECO:0007669"/>
    <property type="project" value="InterPro"/>
</dbReference>
<feature type="domain" description="Regulator of MON1-CCZ1 complex N-terminal" evidence="3">
    <location>
        <begin position="21"/>
        <end position="130"/>
    </location>
</feature>
<feature type="compositionally biased region" description="Low complexity" evidence="1">
    <location>
        <begin position="546"/>
        <end position="563"/>
    </location>
</feature>
<evidence type="ECO:0000259" key="2">
    <source>
        <dbReference type="Pfam" id="PF07035"/>
    </source>
</evidence>
<keyword evidence="5" id="KW-1185">Reference proteome</keyword>
<dbReference type="InterPro" id="IPR049040">
    <property type="entry name" value="RMC1_N"/>
</dbReference>
<evidence type="ECO:0000259" key="3">
    <source>
        <dbReference type="Pfam" id="PF21029"/>
    </source>
</evidence>
<feature type="compositionally biased region" description="Low complexity" evidence="1">
    <location>
        <begin position="440"/>
        <end position="463"/>
    </location>
</feature>
<evidence type="ECO:0000256" key="1">
    <source>
        <dbReference type="SAM" id="MobiDB-lite"/>
    </source>
</evidence>
<feature type="compositionally biased region" description="Polar residues" evidence="1">
    <location>
        <begin position="532"/>
        <end position="542"/>
    </location>
</feature>
<feature type="region of interest" description="Disordered" evidence="1">
    <location>
        <begin position="440"/>
        <end position="564"/>
    </location>
</feature>
<dbReference type="Pfam" id="PF07035">
    <property type="entry name" value="RMC1_C"/>
    <property type="match status" value="1"/>
</dbReference>
<comment type="caution">
    <text evidence="4">The sequence shown here is derived from an EMBL/GenBank/DDBJ whole genome shotgun (WGS) entry which is preliminary data.</text>
</comment>
<accession>A0A8J4UX60</accession>
<dbReference type="GO" id="GO:0031902">
    <property type="term" value="C:late endosome membrane"/>
    <property type="evidence" value="ECO:0007669"/>
    <property type="project" value="TreeGrafter"/>
</dbReference>
<dbReference type="Proteomes" id="UP000695562">
    <property type="component" value="Unassembled WGS sequence"/>
</dbReference>
<dbReference type="Pfam" id="PF21029">
    <property type="entry name" value="RMC1_N"/>
    <property type="match status" value="1"/>
</dbReference>
<feature type="domain" description="Mic1" evidence="2">
    <location>
        <begin position="632"/>
        <end position="790"/>
    </location>
</feature>
<dbReference type="InterPro" id="IPR036322">
    <property type="entry name" value="WD40_repeat_dom_sf"/>
</dbReference>